<proteinExistence type="predicted"/>
<feature type="region of interest" description="Disordered" evidence="1">
    <location>
        <begin position="1"/>
        <end position="39"/>
    </location>
</feature>
<dbReference type="EMBL" id="JAJJMB010001069">
    <property type="protein sequence ID" value="KAI3959317.1"/>
    <property type="molecule type" value="Genomic_DNA"/>
</dbReference>
<keyword evidence="3" id="KW-1185">Reference proteome</keyword>
<dbReference type="Pfam" id="PF03004">
    <property type="entry name" value="Transposase_24"/>
    <property type="match status" value="1"/>
</dbReference>
<accession>A0AAD4TKK7</accession>
<name>A0AAD4TKK7_9MAGN</name>
<protein>
    <recommendedName>
        <fullName evidence="4">Transposase</fullName>
    </recommendedName>
</protein>
<evidence type="ECO:0000256" key="1">
    <source>
        <dbReference type="SAM" id="MobiDB-lite"/>
    </source>
</evidence>
<dbReference type="PANTHER" id="PTHR33018">
    <property type="entry name" value="OS10G0338966 PROTEIN-RELATED"/>
    <property type="match status" value="1"/>
</dbReference>
<dbReference type="PANTHER" id="PTHR33018:SF34">
    <property type="entry name" value="OS02G0472350 PROTEIN"/>
    <property type="match status" value="1"/>
</dbReference>
<gene>
    <name evidence="2" type="ORF">MKW98_018907</name>
</gene>
<dbReference type="InterPro" id="IPR004252">
    <property type="entry name" value="Probable_transposase_24"/>
</dbReference>
<comment type="caution">
    <text evidence="2">The sequence shown here is derived from an EMBL/GenBank/DDBJ whole genome shotgun (WGS) entry which is preliminary data.</text>
</comment>
<evidence type="ECO:0008006" key="4">
    <source>
        <dbReference type="Google" id="ProtNLM"/>
    </source>
</evidence>
<dbReference type="AlphaFoldDB" id="A0AAD4TKK7"/>
<sequence>MEEENDNGNDDEPKLENGNSCGNEEGEEGKEAKKRKYVPRGPTHMHALKLYFVDPKRTVPFNTNEQLIGDPSVQLASMLGVLVRKLPLTFRDWRLVPHQAKENIWKIVTVREARSRKAGLVLDALDRLKGEARDKRMNKLMPRTMTIREWEDFVKHVNSAEFRVKRLKMQEVRSKHTTPHTISRKGYARLELDLIDRANLWKAGHKQRKGKNPHPGVVEAFEKLEKSQAEHGADCGSSVTDDILAKAFGEDKKTKGRLKGIGFGATRRKVVSQSHYKMMIRECQESCRAMNDRLVQSIPKASNNEEDSSSRIVRCNERDSTHSTPSPVRRPNELRWYKESEVVAEAKIGETDPSKEIHGMPIGLGAYTVCLKIAYVEDAHVYRTTSEVKYVGEAVSNFIT</sequence>
<feature type="compositionally biased region" description="Acidic residues" evidence="1">
    <location>
        <begin position="1"/>
        <end position="10"/>
    </location>
</feature>
<organism evidence="2 3">
    <name type="scientific">Papaver atlanticum</name>
    <dbReference type="NCBI Taxonomy" id="357466"/>
    <lineage>
        <taxon>Eukaryota</taxon>
        <taxon>Viridiplantae</taxon>
        <taxon>Streptophyta</taxon>
        <taxon>Embryophyta</taxon>
        <taxon>Tracheophyta</taxon>
        <taxon>Spermatophyta</taxon>
        <taxon>Magnoliopsida</taxon>
        <taxon>Ranunculales</taxon>
        <taxon>Papaveraceae</taxon>
        <taxon>Papaveroideae</taxon>
        <taxon>Papaver</taxon>
    </lineage>
</organism>
<evidence type="ECO:0000313" key="3">
    <source>
        <dbReference type="Proteomes" id="UP001202328"/>
    </source>
</evidence>
<evidence type="ECO:0000313" key="2">
    <source>
        <dbReference type="EMBL" id="KAI3959317.1"/>
    </source>
</evidence>
<reference evidence="2" key="1">
    <citation type="submission" date="2022-04" db="EMBL/GenBank/DDBJ databases">
        <title>A functionally conserved STORR gene fusion in Papaver species that diverged 16.8 million years ago.</title>
        <authorList>
            <person name="Catania T."/>
        </authorList>
    </citation>
    <scope>NUCLEOTIDE SEQUENCE</scope>
    <source>
        <strain evidence="2">S-188037</strain>
    </source>
</reference>
<dbReference type="Proteomes" id="UP001202328">
    <property type="component" value="Unassembled WGS sequence"/>
</dbReference>